<dbReference type="Proteomes" id="UP001162156">
    <property type="component" value="Unassembled WGS sequence"/>
</dbReference>
<reference evidence="2" key="1">
    <citation type="journal article" date="2023" name="Insect Mol. Biol.">
        <title>Genome sequencing provides insights into the evolution of gene families encoding plant cell wall-degrading enzymes in longhorned beetles.</title>
        <authorList>
            <person name="Shin N.R."/>
            <person name="Okamura Y."/>
            <person name="Kirsch R."/>
            <person name="Pauchet Y."/>
        </authorList>
    </citation>
    <scope>NUCLEOTIDE SEQUENCE</scope>
    <source>
        <strain evidence="2">RBIC_L_NR</strain>
    </source>
</reference>
<accession>A0AAV8ZTN6</accession>
<name>A0AAV8ZTN6_9CUCU</name>
<dbReference type="EMBL" id="JANEYF010000584">
    <property type="protein sequence ID" value="KAJ8969163.1"/>
    <property type="molecule type" value="Genomic_DNA"/>
</dbReference>
<dbReference type="AlphaFoldDB" id="A0AAV8ZTN6"/>
<dbReference type="InterPro" id="IPR033640">
    <property type="entry name" value="FAR_C"/>
</dbReference>
<dbReference type="CDD" id="cd09071">
    <property type="entry name" value="FAR_C"/>
    <property type="match status" value="1"/>
</dbReference>
<protein>
    <recommendedName>
        <fullName evidence="1">Fatty acyl-CoA reductase C-terminal domain-containing protein</fullName>
    </recommendedName>
</protein>
<gene>
    <name evidence="2" type="ORF">NQ314_001904</name>
</gene>
<evidence type="ECO:0000313" key="2">
    <source>
        <dbReference type="EMBL" id="KAJ8969163.1"/>
    </source>
</evidence>
<comment type="caution">
    <text evidence="2">The sequence shown here is derived from an EMBL/GenBank/DDBJ whole genome shotgun (WGS) entry which is preliminary data.</text>
</comment>
<sequence>MVNLCYAEDTKKIYDGLELLQFFSTREWIFKSDKFLALNGLLTEADRKIFPTIDFTFVPLDQYMIRIILGTRQYCLKEDLSSLPRCRQKQKMLVLHLINISPFIK</sequence>
<organism evidence="2 3">
    <name type="scientific">Rhamnusium bicolor</name>
    <dbReference type="NCBI Taxonomy" id="1586634"/>
    <lineage>
        <taxon>Eukaryota</taxon>
        <taxon>Metazoa</taxon>
        <taxon>Ecdysozoa</taxon>
        <taxon>Arthropoda</taxon>
        <taxon>Hexapoda</taxon>
        <taxon>Insecta</taxon>
        <taxon>Pterygota</taxon>
        <taxon>Neoptera</taxon>
        <taxon>Endopterygota</taxon>
        <taxon>Coleoptera</taxon>
        <taxon>Polyphaga</taxon>
        <taxon>Cucujiformia</taxon>
        <taxon>Chrysomeloidea</taxon>
        <taxon>Cerambycidae</taxon>
        <taxon>Lepturinae</taxon>
        <taxon>Rhagiini</taxon>
        <taxon>Rhamnusium</taxon>
    </lineage>
</organism>
<proteinExistence type="predicted"/>
<feature type="domain" description="Fatty acyl-CoA reductase C-terminal" evidence="1">
    <location>
        <begin position="10"/>
        <end position="78"/>
    </location>
</feature>
<evidence type="ECO:0000313" key="3">
    <source>
        <dbReference type="Proteomes" id="UP001162156"/>
    </source>
</evidence>
<dbReference type="Pfam" id="PF03015">
    <property type="entry name" value="Sterile"/>
    <property type="match status" value="1"/>
</dbReference>
<keyword evidence="3" id="KW-1185">Reference proteome</keyword>
<evidence type="ECO:0000259" key="1">
    <source>
        <dbReference type="Pfam" id="PF03015"/>
    </source>
</evidence>